<gene>
    <name evidence="1" type="ORF">Pme01_53660</name>
</gene>
<protein>
    <recommendedName>
        <fullName evidence="3">Serine protease</fullName>
    </recommendedName>
</protein>
<dbReference type="InterPro" id="IPR009003">
    <property type="entry name" value="Peptidase_S1_PA"/>
</dbReference>
<dbReference type="SUPFAM" id="SSF50494">
    <property type="entry name" value="Trypsin-like serine proteases"/>
    <property type="match status" value="1"/>
</dbReference>
<dbReference type="RefSeq" id="WP_168117705.1">
    <property type="nucleotide sequence ID" value="NZ_BOON01000058.1"/>
</dbReference>
<evidence type="ECO:0000313" key="1">
    <source>
        <dbReference type="EMBL" id="GII25769.1"/>
    </source>
</evidence>
<comment type="caution">
    <text evidence="1">The sequence shown here is derived from an EMBL/GenBank/DDBJ whole genome shotgun (WGS) entry which is preliminary data.</text>
</comment>
<name>A0A8J3TJH5_9ACTN</name>
<dbReference type="AlphaFoldDB" id="A0A8J3TJH5"/>
<organism evidence="1 2">
    <name type="scientific">Planosporangium mesophilum</name>
    <dbReference type="NCBI Taxonomy" id="689768"/>
    <lineage>
        <taxon>Bacteria</taxon>
        <taxon>Bacillati</taxon>
        <taxon>Actinomycetota</taxon>
        <taxon>Actinomycetes</taxon>
        <taxon>Micromonosporales</taxon>
        <taxon>Micromonosporaceae</taxon>
        <taxon>Planosporangium</taxon>
    </lineage>
</organism>
<evidence type="ECO:0000313" key="2">
    <source>
        <dbReference type="Proteomes" id="UP000599074"/>
    </source>
</evidence>
<dbReference type="Proteomes" id="UP000599074">
    <property type="component" value="Unassembled WGS sequence"/>
</dbReference>
<sequence>MEISPEVVAAKEALEGPLLQAGLITGVDFGLRDEETPDPEDLALRIFVADAESVPFEVQAAVDTFPFPVVVIQRVFQLTAQLPDTTRFRPVMGGSSVAASRFVATGSVHVGTLGAVVQDSLDPSIFYGLSNFHVLCVDPNRAVGDEIVQPEPSPLGSLPGDRIGTLADWSFPENTPSGPVDAAICRLELDSVPEIVDIGPVFKTVDATPGMLVTKRGRTTGQTFGIVTGTGLSVILDFPAFPAVGFVPTTLRTFTNQIHIRADFPQSIVFGESGDSGSLVVGPDNRAVGLYFASGSTSLGDPLRFGVASPAAVVETELGITF</sequence>
<reference evidence="1" key="1">
    <citation type="submission" date="2021-01" db="EMBL/GenBank/DDBJ databases">
        <title>Whole genome shotgun sequence of Planosporangium mesophilum NBRC 109066.</title>
        <authorList>
            <person name="Komaki H."/>
            <person name="Tamura T."/>
        </authorList>
    </citation>
    <scope>NUCLEOTIDE SEQUENCE</scope>
    <source>
        <strain evidence="1">NBRC 109066</strain>
    </source>
</reference>
<accession>A0A8J3TJH5</accession>
<keyword evidence="2" id="KW-1185">Reference proteome</keyword>
<proteinExistence type="predicted"/>
<dbReference type="EMBL" id="BOON01000058">
    <property type="protein sequence ID" value="GII25769.1"/>
    <property type="molecule type" value="Genomic_DNA"/>
</dbReference>
<evidence type="ECO:0008006" key="3">
    <source>
        <dbReference type="Google" id="ProtNLM"/>
    </source>
</evidence>